<comment type="caution">
    <text evidence="1">The sequence shown here is derived from an EMBL/GenBank/DDBJ whole genome shotgun (WGS) entry which is preliminary data.</text>
</comment>
<proteinExistence type="predicted"/>
<accession>A0ABN1MGG9</accession>
<dbReference type="EMBL" id="BAAAFG010000014">
    <property type="protein sequence ID" value="GAA0872264.1"/>
    <property type="molecule type" value="Genomic_DNA"/>
</dbReference>
<evidence type="ECO:0000313" key="1">
    <source>
        <dbReference type="EMBL" id="GAA0872264.1"/>
    </source>
</evidence>
<gene>
    <name evidence="1" type="ORF">GCM10009117_14110</name>
</gene>
<evidence type="ECO:0000313" key="2">
    <source>
        <dbReference type="Proteomes" id="UP001500507"/>
    </source>
</evidence>
<organism evidence="1 2">
    <name type="scientific">Gangjinia marincola</name>
    <dbReference type="NCBI Taxonomy" id="578463"/>
    <lineage>
        <taxon>Bacteria</taxon>
        <taxon>Pseudomonadati</taxon>
        <taxon>Bacteroidota</taxon>
        <taxon>Flavobacteriia</taxon>
        <taxon>Flavobacteriales</taxon>
        <taxon>Flavobacteriaceae</taxon>
        <taxon>Gangjinia</taxon>
    </lineage>
</organism>
<dbReference type="Proteomes" id="UP001500507">
    <property type="component" value="Unassembled WGS sequence"/>
</dbReference>
<keyword evidence="2" id="KW-1185">Reference proteome</keyword>
<dbReference type="PROSITE" id="PS51257">
    <property type="entry name" value="PROKAR_LIPOPROTEIN"/>
    <property type="match status" value="1"/>
</dbReference>
<dbReference type="RefSeq" id="WP_343765291.1">
    <property type="nucleotide sequence ID" value="NZ_BAAAFG010000014.1"/>
</dbReference>
<reference evidence="1 2" key="1">
    <citation type="journal article" date="2019" name="Int. J. Syst. Evol. Microbiol.">
        <title>The Global Catalogue of Microorganisms (GCM) 10K type strain sequencing project: providing services to taxonomists for standard genome sequencing and annotation.</title>
        <authorList>
            <consortium name="The Broad Institute Genomics Platform"/>
            <consortium name="The Broad Institute Genome Sequencing Center for Infectious Disease"/>
            <person name="Wu L."/>
            <person name="Ma J."/>
        </authorList>
    </citation>
    <scope>NUCLEOTIDE SEQUENCE [LARGE SCALE GENOMIC DNA]</scope>
    <source>
        <strain evidence="1 2">JCM 16082</strain>
    </source>
</reference>
<sequence>MKYQIIYQLFFLSVLITFSCKNTSTSKTENVEKEALITKSEVLDKFQNEICELPENIKNYFNTNSNTWEPITINEINLLDKPIDQTKTNCLISTTSDFDRNGEMDFAIIARRLDELVDGYGDHKFPFLLIFNDFKTSKASTQPYVIKKDANAQDGQINTIIYDQFDTGIITYLQNTDQCNKNMLEVILPEKSSFFVFWDTQDQRYNYRNALDFDCSIFKESATLSNAAQWYGNYIGTFTRIESESGDPRSRATITISIDDNGGGMFSLDSYVENIKGTFSISQVDDRKLSLHDFQTSNKKNSTHDLGELILNDSIYYFKSTYIDSLVGKSKNKYSLERTKSKG</sequence>
<name>A0ABN1MGG9_9FLAO</name>
<protein>
    <submittedName>
        <fullName evidence="1">Uncharacterized protein</fullName>
    </submittedName>
</protein>